<dbReference type="AlphaFoldDB" id="A0A9Y1MX50"/>
<feature type="signal peptide" evidence="4">
    <location>
        <begin position="1"/>
        <end position="18"/>
    </location>
</feature>
<accession>A0A9Y1MX50</accession>
<evidence type="ECO:0000256" key="3">
    <source>
        <dbReference type="SAM" id="Phobius"/>
    </source>
</evidence>
<keyword evidence="3" id="KW-0812">Transmembrane</keyword>
<organism evidence="5">
    <name type="scientific">Gronococcus sybilensis</name>
    <dbReference type="NCBI Taxonomy" id="3028029"/>
    <lineage>
        <taxon>Eukaryota</taxon>
        <taxon>Rhodophyta</taxon>
        <taxon>Bangiophyceae</taxon>
        <taxon>Cavernulicolales</taxon>
        <taxon>Cavernulicolaceae</taxon>
        <taxon>Gronococcus</taxon>
    </lineage>
</organism>
<dbReference type="EMBL" id="OP616812">
    <property type="protein sequence ID" value="WDA99055.1"/>
    <property type="molecule type" value="Genomic_DNA"/>
</dbReference>
<dbReference type="PANTHER" id="PTHR33787">
    <property type="match status" value="1"/>
</dbReference>
<feature type="transmembrane region" description="Helical" evidence="3">
    <location>
        <begin position="28"/>
        <end position="50"/>
    </location>
</feature>
<evidence type="ECO:0000256" key="1">
    <source>
        <dbReference type="ARBA" id="ARBA00009846"/>
    </source>
</evidence>
<name>A0A9Y1MX50_9RHOD</name>
<dbReference type="Pfam" id="PF04483">
    <property type="entry name" value="DUF565"/>
    <property type="match status" value="1"/>
</dbReference>
<feature type="chain" id="PRO_5040825227" description="Uncharacterized protein ycf20" evidence="4">
    <location>
        <begin position="19"/>
        <end position="88"/>
    </location>
</feature>
<dbReference type="PANTHER" id="PTHR33787:SF4">
    <property type="entry name" value="YCF20-LIKE PROTEIN"/>
    <property type="match status" value="1"/>
</dbReference>
<proteinExistence type="inferred from homology"/>
<feature type="transmembrane region" description="Helical" evidence="3">
    <location>
        <begin position="62"/>
        <end position="80"/>
    </location>
</feature>
<keyword evidence="3" id="KW-0472">Membrane</keyword>
<keyword evidence="4" id="KW-0732">Signal</keyword>
<reference evidence="5" key="1">
    <citation type="journal article" date="2023" name="J. Phycol.">
        <title>Revised classification of the Cyanidiophyceae based on plastid genome data with descriptions of the Cavernulicolales ord. nov. and Galdieriales ord. nov. (Rhodophyta).</title>
        <authorList>
            <person name="Park S.I."/>
            <person name="Cho C.H."/>
            <person name="Ciniglia C."/>
            <person name="Huang T.Y."/>
            <person name="Liu S.L."/>
            <person name="Bustamante D.E."/>
            <person name="Calderon M.S."/>
            <person name="Mansilla A."/>
            <person name="McDermott T."/>
            <person name="Andersen R.A."/>
            <person name="Yoon H.S."/>
        </authorList>
    </citation>
    <scope>NUCLEOTIDE SEQUENCE</scope>
</reference>
<evidence type="ECO:0000256" key="2">
    <source>
        <dbReference type="ARBA" id="ARBA00021534"/>
    </source>
</evidence>
<keyword evidence="5" id="KW-0934">Plastid</keyword>
<gene>
    <name evidence="5" type="primary">ycf20</name>
    <name evidence="5" type="ORF">GRSY_050</name>
</gene>
<dbReference type="InterPro" id="IPR007572">
    <property type="entry name" value="Uncharacterised_Ycf20"/>
</dbReference>
<geneLocation type="plastid" evidence="5"/>
<sequence length="88" mass="9415">MSIAISLLLGFFLATTLATILGQTGDWGILAGSILTACMETLSNIIYSPYNSSNDVWIATKIKLLNLLNSVKIGILYGLFVDAFKLGS</sequence>
<keyword evidence="3" id="KW-1133">Transmembrane helix</keyword>
<protein>
    <recommendedName>
        <fullName evidence="2">Uncharacterized protein ycf20</fullName>
    </recommendedName>
</protein>
<evidence type="ECO:0000313" key="5">
    <source>
        <dbReference type="EMBL" id="WDA99055.1"/>
    </source>
</evidence>
<comment type="similarity">
    <text evidence="1">Belongs to the ycf20 family.</text>
</comment>
<evidence type="ECO:0000256" key="4">
    <source>
        <dbReference type="SAM" id="SignalP"/>
    </source>
</evidence>